<keyword evidence="2" id="KW-0472">Membrane</keyword>
<evidence type="ECO:0000256" key="2">
    <source>
        <dbReference type="SAM" id="Phobius"/>
    </source>
</evidence>
<evidence type="ECO:0000313" key="3">
    <source>
        <dbReference type="EMBL" id="KAF7549447.1"/>
    </source>
</evidence>
<dbReference type="PANTHER" id="PTHR38848:SF3">
    <property type="entry name" value="G-PROTEIN COUPLED RECEPTORS FAMILY 3 PROFILE DOMAIN-CONTAINING PROTEIN"/>
    <property type="match status" value="1"/>
</dbReference>
<accession>A0A9P5H7E7</accession>
<feature type="compositionally biased region" description="Polar residues" evidence="1">
    <location>
        <begin position="281"/>
        <end position="292"/>
    </location>
</feature>
<feature type="transmembrane region" description="Helical" evidence="2">
    <location>
        <begin position="139"/>
        <end position="160"/>
    </location>
</feature>
<comment type="caution">
    <text evidence="3">The sequence shown here is derived from an EMBL/GenBank/DDBJ whole genome shotgun (WGS) entry which is preliminary data.</text>
</comment>
<protein>
    <submittedName>
        <fullName evidence="3">Uncharacterized protein</fullName>
    </submittedName>
</protein>
<reference evidence="3" key="1">
    <citation type="submission" date="2020-03" db="EMBL/GenBank/DDBJ databases">
        <title>Draft Genome Sequence of Cylindrodendrum hubeiense.</title>
        <authorList>
            <person name="Buettner E."/>
            <person name="Kellner H."/>
        </authorList>
    </citation>
    <scope>NUCLEOTIDE SEQUENCE</scope>
    <source>
        <strain evidence="3">IHI 201604</strain>
    </source>
</reference>
<feature type="region of interest" description="Disordered" evidence="1">
    <location>
        <begin position="370"/>
        <end position="428"/>
    </location>
</feature>
<feature type="transmembrane region" description="Helical" evidence="2">
    <location>
        <begin position="61"/>
        <end position="89"/>
    </location>
</feature>
<sequence>MAPAPAPSDMLSYMMDRSDKGGAPVPIAGDVMGLLVALASISVLSICLHQRITAIKVWTNLPLVVWLVFVIYSDSMLFVVVTAILQQIFGVNSSYAMCHGAILLCLVCYMTTKFIYVFLVEKAHIIRSTTKTRLQSKLYCFNSFGMLGLYSVVVILNFIFRIAKIDENGVCIIGMRSISMIPLISFDAIVNIYLTILFLIPLKNLYSFKSMPKTAANERLQNVAFRTFVGSCCTLISSIVNLSVLMALNGEPGWVCLMCCNSDILFSALVIQWVTSKDNAGSGGQSSNNTYNHHNENSSRGPRDPHASSHQMNPMAQPPPSPHGTDAEISLVATATAQSSDDGREMDMAKVSSTGGGGGVVVTTTIHRQSRPTSGFGLDLEGNKVEDDDDEVPYGYPPRPPSYGVNNHHEIPEPPRTRITGGKPEARN</sequence>
<dbReference type="AlphaFoldDB" id="A0A9P5H7E7"/>
<feature type="transmembrane region" description="Helical" evidence="2">
    <location>
        <begin position="180"/>
        <end position="202"/>
    </location>
</feature>
<proteinExistence type="predicted"/>
<name>A0A9P5H7E7_9HYPO</name>
<feature type="region of interest" description="Disordered" evidence="1">
    <location>
        <begin position="281"/>
        <end position="357"/>
    </location>
</feature>
<gene>
    <name evidence="3" type="ORF">G7Z17_g6374</name>
</gene>
<keyword evidence="4" id="KW-1185">Reference proteome</keyword>
<feature type="transmembrane region" description="Helical" evidence="2">
    <location>
        <begin position="27"/>
        <end position="49"/>
    </location>
</feature>
<organism evidence="3 4">
    <name type="scientific">Cylindrodendrum hubeiense</name>
    <dbReference type="NCBI Taxonomy" id="595255"/>
    <lineage>
        <taxon>Eukaryota</taxon>
        <taxon>Fungi</taxon>
        <taxon>Dikarya</taxon>
        <taxon>Ascomycota</taxon>
        <taxon>Pezizomycotina</taxon>
        <taxon>Sordariomycetes</taxon>
        <taxon>Hypocreomycetidae</taxon>
        <taxon>Hypocreales</taxon>
        <taxon>Nectriaceae</taxon>
        <taxon>Cylindrodendrum</taxon>
    </lineage>
</organism>
<dbReference type="Proteomes" id="UP000722485">
    <property type="component" value="Unassembled WGS sequence"/>
</dbReference>
<feature type="compositionally biased region" description="Basic and acidic residues" evidence="1">
    <location>
        <begin position="293"/>
        <end position="307"/>
    </location>
</feature>
<dbReference type="OrthoDB" id="3210850at2759"/>
<dbReference type="EMBL" id="JAANBB010000122">
    <property type="protein sequence ID" value="KAF7549447.1"/>
    <property type="molecule type" value="Genomic_DNA"/>
</dbReference>
<keyword evidence="2" id="KW-1133">Transmembrane helix</keyword>
<feature type="compositionally biased region" description="Basic and acidic residues" evidence="1">
    <location>
        <begin position="407"/>
        <end position="416"/>
    </location>
</feature>
<dbReference type="PANTHER" id="PTHR38848">
    <property type="entry name" value="G-PROTEIN COUPLED RECEPTORS FAMILY 3 PROFILE DOMAIN-CONTAINING PROTEIN"/>
    <property type="match status" value="1"/>
</dbReference>
<feature type="transmembrane region" description="Helical" evidence="2">
    <location>
        <begin position="223"/>
        <end position="246"/>
    </location>
</feature>
<feature type="transmembrane region" description="Helical" evidence="2">
    <location>
        <begin position="101"/>
        <end position="119"/>
    </location>
</feature>
<evidence type="ECO:0000256" key="1">
    <source>
        <dbReference type="SAM" id="MobiDB-lite"/>
    </source>
</evidence>
<keyword evidence="2" id="KW-0812">Transmembrane</keyword>
<evidence type="ECO:0000313" key="4">
    <source>
        <dbReference type="Proteomes" id="UP000722485"/>
    </source>
</evidence>